<dbReference type="RefSeq" id="WP_054589894.1">
    <property type="nucleotide sequence ID" value="NZ_CP012700.1"/>
</dbReference>
<dbReference type="OrthoDB" id="8227562at2"/>
<dbReference type="InterPro" id="IPR052404">
    <property type="entry name" value="SPP1-like_terminase"/>
</dbReference>
<evidence type="ECO:0000256" key="1">
    <source>
        <dbReference type="ARBA" id="ARBA00022612"/>
    </source>
</evidence>
<proteinExistence type="predicted"/>
<dbReference type="PANTHER" id="PTHR41328">
    <property type="entry name" value="TERMINASE SMALL SUBUNIT-RELATED"/>
    <property type="match status" value="1"/>
</dbReference>
<dbReference type="InterPro" id="IPR038713">
    <property type="entry name" value="Terminase_Gp1_N_sf"/>
</dbReference>
<dbReference type="EMBL" id="CP012700">
    <property type="protein sequence ID" value="ALH82917.1"/>
    <property type="molecule type" value="Genomic_DNA"/>
</dbReference>
<dbReference type="KEGG" id="smag:AN936_21930"/>
<dbReference type="PANTHER" id="PTHR41328:SF2">
    <property type="entry name" value="TERMINASE SMALL SUBUNIT"/>
    <property type="match status" value="1"/>
</dbReference>
<dbReference type="GO" id="GO:0051276">
    <property type="term" value="P:chromosome organization"/>
    <property type="evidence" value="ECO:0007669"/>
    <property type="project" value="InterPro"/>
</dbReference>
<name>A0A0N9UHI7_SPHMC</name>
<keyword evidence="2" id="KW-0231">Viral genome packaging</keyword>
<feature type="compositionally biased region" description="Basic residues" evidence="3">
    <location>
        <begin position="10"/>
        <end position="25"/>
    </location>
</feature>
<dbReference type="AlphaFoldDB" id="A0A0N9UHI7"/>
<organism evidence="4 5">
    <name type="scientific">Sphingopyxis macrogoltabida</name>
    <name type="common">Sphingomonas macrogoltabidus</name>
    <dbReference type="NCBI Taxonomy" id="33050"/>
    <lineage>
        <taxon>Bacteria</taxon>
        <taxon>Pseudomonadati</taxon>
        <taxon>Pseudomonadota</taxon>
        <taxon>Alphaproteobacteria</taxon>
        <taxon>Sphingomonadales</taxon>
        <taxon>Sphingomonadaceae</taxon>
        <taxon>Sphingopyxis</taxon>
    </lineage>
</organism>
<feature type="region of interest" description="Disordered" evidence="3">
    <location>
        <begin position="1"/>
        <end position="40"/>
    </location>
</feature>
<accession>A0A0N9UHI7</accession>
<keyword evidence="1" id="KW-1188">Viral release from host cell</keyword>
<evidence type="ECO:0000313" key="4">
    <source>
        <dbReference type="EMBL" id="ALH82917.1"/>
    </source>
</evidence>
<evidence type="ECO:0008006" key="6">
    <source>
        <dbReference type="Google" id="ProtNLM"/>
    </source>
</evidence>
<dbReference type="Pfam" id="PF03592">
    <property type="entry name" value="Terminase_2"/>
    <property type="match status" value="1"/>
</dbReference>
<dbReference type="Gene3D" id="1.10.10.1400">
    <property type="entry name" value="Terminase, small subunit, N-terminal DNA-binding domain, HTH motif"/>
    <property type="match status" value="1"/>
</dbReference>
<protein>
    <recommendedName>
        <fullName evidence="6">Terminase</fullName>
    </recommendedName>
</protein>
<evidence type="ECO:0000256" key="2">
    <source>
        <dbReference type="ARBA" id="ARBA00023219"/>
    </source>
</evidence>
<gene>
    <name evidence="4" type="ORF">AN936_21930</name>
</gene>
<evidence type="ECO:0000313" key="5">
    <source>
        <dbReference type="Proteomes" id="UP000058074"/>
    </source>
</evidence>
<evidence type="ECO:0000256" key="3">
    <source>
        <dbReference type="SAM" id="MobiDB-lite"/>
    </source>
</evidence>
<dbReference type="Proteomes" id="UP000058074">
    <property type="component" value="Chromosome"/>
</dbReference>
<dbReference type="PATRIC" id="fig|33050.5.peg.4541"/>
<dbReference type="InterPro" id="IPR005335">
    <property type="entry name" value="Terminase_ssu"/>
</dbReference>
<reference evidence="4 5" key="1">
    <citation type="journal article" date="2015" name="Genome Announc.">
        <title>Complete Genome Sequence of Polypropylene Glycol- and Polyethylene Glycol-Degrading Sphingopyxis macrogoltabida Strain EY-1.</title>
        <authorList>
            <person name="Ohtsubo Y."/>
            <person name="Nagata Y."/>
            <person name="Numata M."/>
            <person name="Tsuchikane K."/>
            <person name="Hosoyama A."/>
            <person name="Yamazoe A."/>
            <person name="Tsuda M."/>
            <person name="Fujita N."/>
            <person name="Kawai F."/>
        </authorList>
    </citation>
    <scope>NUCLEOTIDE SEQUENCE [LARGE SCALE GENOMIC DNA]</scope>
    <source>
        <strain evidence="4 5">EY-1</strain>
    </source>
</reference>
<sequence>MAKAPVSKKAAPKKAKPAAPAKKRAATPARKQSVNNEGPDRRLFVQEYIRTNNGTKAAILAGYSEKTARQQAARLLTNVDIKNEIEAARAERIAAAKVGAQDILSRLKDEVEADVADIYDENGAIKPVHEWPHIWRLGLVAGIEVEELVEKDVDGKKIVIGNVRKVRISDRLKRIELLGKHIGVQAFKERVEVDTSEDLAVLLSRARERAIGDG</sequence>